<dbReference type="FunFam" id="3.10.20.340:FF:000001">
    <property type="entry name" value="Arginine biosynthesis bifunctional protein ArgJ, chloroplastic"/>
    <property type="match status" value="1"/>
</dbReference>
<comment type="catalytic activity">
    <reaction evidence="11 13">
        <text>N(2)-acetyl-L-ornithine + L-glutamate = N-acetyl-L-glutamate + L-ornithine</text>
        <dbReference type="Rhea" id="RHEA:15349"/>
        <dbReference type="ChEBI" id="CHEBI:29985"/>
        <dbReference type="ChEBI" id="CHEBI:44337"/>
        <dbReference type="ChEBI" id="CHEBI:46911"/>
        <dbReference type="ChEBI" id="CHEBI:57805"/>
        <dbReference type="EC" id="2.3.1.35"/>
    </reaction>
</comment>
<protein>
    <recommendedName>
        <fullName evidence="13">Arginine biosynthesis bifunctional protein ArgJ</fullName>
    </recommendedName>
    <domain>
        <recommendedName>
            <fullName evidence="13">Glutamate N-acetyltransferase</fullName>
            <ecNumber evidence="13">2.3.1.35</ecNumber>
        </recommendedName>
        <alternativeName>
            <fullName evidence="13">Ornithine acetyltransferase</fullName>
            <shortName evidence="13">OATase</shortName>
        </alternativeName>
        <alternativeName>
            <fullName evidence="13">Ornithine transacetylase</fullName>
        </alternativeName>
    </domain>
    <domain>
        <recommendedName>
            <fullName evidence="13">Amino-acid acetyltransferase</fullName>
            <ecNumber evidence="13">2.3.1.1</ecNumber>
        </recommendedName>
        <alternativeName>
            <fullName evidence="13">N-acetylglutamate synthase</fullName>
            <shortName evidence="13">AGSase</shortName>
        </alternativeName>
    </domain>
    <component>
        <recommendedName>
            <fullName evidence="13">Arginine biosynthesis bifunctional protein ArgJ alpha chain</fullName>
        </recommendedName>
    </component>
    <component>
        <recommendedName>
            <fullName evidence="13">Arginine biosynthesis bifunctional protein ArgJ beta chain</fullName>
        </recommendedName>
    </component>
</protein>
<name>A0A0M0G5Z4_9BACI</name>
<comment type="pathway">
    <text evidence="13">Amino-acid biosynthesis; L-arginine biosynthesis; L-ornithine and N-acetyl-L-glutamate from L-glutamate and N(2)-acetyl-L-ornithine (cyclic): step 1/1.</text>
</comment>
<dbReference type="EMBL" id="LGUE01000004">
    <property type="protein sequence ID" value="KON85305.1"/>
    <property type="molecule type" value="Genomic_DNA"/>
</dbReference>
<evidence type="ECO:0000256" key="3">
    <source>
        <dbReference type="ARBA" id="ARBA00011475"/>
    </source>
</evidence>
<dbReference type="STRING" id="189381.GCA_900166615_00860"/>
<dbReference type="PANTHER" id="PTHR23100:SF0">
    <property type="entry name" value="ARGININE BIOSYNTHESIS BIFUNCTIONAL PROTEIN ARGJ, MITOCHONDRIAL"/>
    <property type="match status" value="1"/>
</dbReference>
<dbReference type="GO" id="GO:0006592">
    <property type="term" value="P:ornithine biosynthetic process"/>
    <property type="evidence" value="ECO:0007669"/>
    <property type="project" value="TreeGrafter"/>
</dbReference>
<feature type="active site" description="Nucleophile" evidence="13">
    <location>
        <position position="196"/>
    </location>
</feature>
<dbReference type="PATRIC" id="fig|189381.12.peg.3137"/>
<comment type="subunit">
    <text evidence="3 13">Heterotetramer of two alpha and two beta chains.</text>
</comment>
<dbReference type="HAMAP" id="MF_01106">
    <property type="entry name" value="ArgJ"/>
    <property type="match status" value="1"/>
</dbReference>
<dbReference type="EC" id="2.3.1.1" evidence="13"/>
<proteinExistence type="inferred from homology"/>
<feature type="site" description="Involved in the stabilization of negative charge on the oxyanion by the formation of the oxyanion hole" evidence="13">
    <location>
        <position position="123"/>
    </location>
</feature>
<evidence type="ECO:0000313" key="14">
    <source>
        <dbReference type="EMBL" id="KON85305.1"/>
    </source>
</evidence>
<dbReference type="Gene3D" id="3.10.20.340">
    <property type="entry name" value="ArgJ beta chain, C-terminal domain"/>
    <property type="match status" value="1"/>
</dbReference>
<dbReference type="InterPro" id="IPR016117">
    <property type="entry name" value="ArgJ-like_dom_sf"/>
</dbReference>
<evidence type="ECO:0000256" key="8">
    <source>
        <dbReference type="ARBA" id="ARBA00023268"/>
    </source>
</evidence>
<dbReference type="FunFam" id="3.30.2330.10:FF:000001">
    <property type="entry name" value="Arginine biosynthesis bifunctional protein ArgJ, mitochondrial"/>
    <property type="match status" value="1"/>
</dbReference>
<organism evidence="14 15">
    <name type="scientific">Rossellomorea marisflavi</name>
    <dbReference type="NCBI Taxonomy" id="189381"/>
    <lineage>
        <taxon>Bacteria</taxon>
        <taxon>Bacillati</taxon>
        <taxon>Bacillota</taxon>
        <taxon>Bacilli</taxon>
        <taxon>Bacillales</taxon>
        <taxon>Bacillaceae</taxon>
        <taxon>Rossellomorea</taxon>
    </lineage>
</organism>
<dbReference type="CDD" id="cd02152">
    <property type="entry name" value="OAT"/>
    <property type="match status" value="1"/>
</dbReference>
<dbReference type="SUPFAM" id="SSF56266">
    <property type="entry name" value="DmpA/ArgJ-like"/>
    <property type="match status" value="1"/>
</dbReference>
<dbReference type="InterPro" id="IPR002813">
    <property type="entry name" value="Arg_biosynth_ArgJ"/>
</dbReference>
<dbReference type="GO" id="GO:0005737">
    <property type="term" value="C:cytoplasm"/>
    <property type="evidence" value="ECO:0007669"/>
    <property type="project" value="UniProtKB-SubCell"/>
</dbReference>
<keyword evidence="13" id="KW-0963">Cytoplasm</keyword>
<dbReference type="UniPathway" id="UPA00068">
    <property type="reaction ID" value="UER00106"/>
</dbReference>
<reference evidence="15" key="1">
    <citation type="submission" date="2015-07" db="EMBL/GenBank/DDBJ databases">
        <title>Fjat-14235 jcm11544.</title>
        <authorList>
            <person name="Liu B."/>
            <person name="Wang J."/>
            <person name="Zhu Y."/>
            <person name="Liu G."/>
            <person name="Chen Q."/>
            <person name="Chen Z."/>
            <person name="Lan J."/>
            <person name="Che J."/>
            <person name="Ge C."/>
            <person name="Shi H."/>
            <person name="Pan Z."/>
            <person name="Liu X."/>
        </authorList>
    </citation>
    <scope>NUCLEOTIDE SEQUENCE [LARGE SCALE GENOMIC DNA]</scope>
    <source>
        <strain evidence="15">JCM 11544</strain>
    </source>
</reference>
<dbReference type="Gene3D" id="3.30.2330.10">
    <property type="entry name" value="arginine biosynthesis bifunctional protein suprefamily"/>
    <property type="match status" value="1"/>
</dbReference>
<dbReference type="NCBIfam" id="TIGR00120">
    <property type="entry name" value="ArgJ"/>
    <property type="match status" value="1"/>
</dbReference>
<evidence type="ECO:0000256" key="10">
    <source>
        <dbReference type="ARBA" id="ARBA00048372"/>
    </source>
</evidence>
<dbReference type="GO" id="GO:0004358">
    <property type="term" value="F:L-glutamate N-acetyltransferase activity, acting on acetyl-L-ornithine as donor"/>
    <property type="evidence" value="ECO:0007669"/>
    <property type="project" value="UniProtKB-UniRule"/>
</dbReference>
<comment type="pathway">
    <text evidence="13">Amino-acid biosynthesis; L-arginine biosynthesis; N(2)-acetyl-L-ornithine from L-glutamate: step 1/4.</text>
</comment>
<keyword evidence="8 13" id="KW-0511">Multifunctional enzyme</keyword>
<dbReference type="RefSeq" id="WP_053428897.1">
    <property type="nucleotide sequence ID" value="NZ_JAMQJB010000002.1"/>
</dbReference>
<evidence type="ECO:0000313" key="15">
    <source>
        <dbReference type="Proteomes" id="UP000037405"/>
    </source>
</evidence>
<dbReference type="FunFam" id="3.60.70.12:FF:000001">
    <property type="entry name" value="Arginine biosynthesis bifunctional protein ArgJ, chloroplastic"/>
    <property type="match status" value="1"/>
</dbReference>
<keyword evidence="6 13" id="KW-0808">Transferase</keyword>
<feature type="binding site" evidence="13">
    <location>
        <position position="159"/>
    </location>
    <ligand>
        <name>substrate</name>
    </ligand>
</feature>
<dbReference type="GO" id="GO:0004042">
    <property type="term" value="F:L-glutamate N-acetyltransferase activity"/>
    <property type="evidence" value="ECO:0007669"/>
    <property type="project" value="UniProtKB-UniRule"/>
</dbReference>
<comment type="caution">
    <text evidence="14">The sequence shown here is derived from an EMBL/GenBank/DDBJ whole genome shotgun (WGS) entry which is preliminary data.</text>
</comment>
<keyword evidence="7 13" id="KW-0068">Autocatalytic cleavage</keyword>
<evidence type="ECO:0000256" key="1">
    <source>
        <dbReference type="ARBA" id="ARBA00004496"/>
    </source>
</evidence>
<comment type="similarity">
    <text evidence="2 13">Belongs to the ArgJ family.</text>
</comment>
<evidence type="ECO:0000256" key="5">
    <source>
        <dbReference type="ARBA" id="ARBA00022605"/>
    </source>
</evidence>
<evidence type="ECO:0000256" key="2">
    <source>
        <dbReference type="ARBA" id="ARBA00006774"/>
    </source>
</evidence>
<comment type="function">
    <text evidence="12 13">Catalyzes two activities which are involved in the cyclic version of arginine biosynthesis: the synthesis of N-acetylglutamate from glutamate and acetyl-CoA as the acetyl donor, and of ornithine by transacetylation between N(2)-acetylornithine and glutamate.</text>
</comment>
<evidence type="ECO:0000256" key="12">
    <source>
        <dbReference type="ARBA" id="ARBA00054976"/>
    </source>
</evidence>
<dbReference type="AlphaFoldDB" id="A0A0M0G5Z4"/>
<feature type="binding site" evidence="13">
    <location>
        <position position="409"/>
    </location>
    <ligand>
        <name>substrate</name>
    </ligand>
</feature>
<dbReference type="NCBIfam" id="NF003802">
    <property type="entry name" value="PRK05388.1"/>
    <property type="match status" value="1"/>
</dbReference>
<feature type="binding site" evidence="13">
    <location>
        <position position="185"/>
    </location>
    <ligand>
        <name>substrate</name>
    </ligand>
</feature>
<evidence type="ECO:0000256" key="9">
    <source>
        <dbReference type="ARBA" id="ARBA00023315"/>
    </source>
</evidence>
<dbReference type="GO" id="GO:0006526">
    <property type="term" value="P:L-arginine biosynthetic process"/>
    <property type="evidence" value="ECO:0007669"/>
    <property type="project" value="UniProtKB-UniRule"/>
</dbReference>
<gene>
    <name evidence="13" type="primary">argJ</name>
    <name evidence="14" type="ORF">AF331_15220</name>
</gene>
<dbReference type="InterPro" id="IPR042195">
    <property type="entry name" value="ArgJ_beta_C"/>
</dbReference>
<accession>A0A0M0G5Z4</accession>
<evidence type="ECO:0000256" key="4">
    <source>
        <dbReference type="ARBA" id="ARBA00022571"/>
    </source>
</evidence>
<keyword evidence="15" id="KW-1185">Reference proteome</keyword>
<dbReference type="PANTHER" id="PTHR23100">
    <property type="entry name" value="ARGININE BIOSYNTHESIS BIFUNCTIONAL PROTEIN ARGJ"/>
    <property type="match status" value="1"/>
</dbReference>
<feature type="binding site" evidence="13">
    <location>
        <position position="404"/>
    </location>
    <ligand>
        <name>substrate</name>
    </ligand>
</feature>
<keyword evidence="4 13" id="KW-0055">Arginine biosynthesis</keyword>
<dbReference type="OrthoDB" id="9804242at2"/>
<evidence type="ECO:0000256" key="13">
    <source>
        <dbReference type="HAMAP-Rule" id="MF_01106"/>
    </source>
</evidence>
<dbReference type="Proteomes" id="UP000037405">
    <property type="component" value="Unassembled WGS sequence"/>
</dbReference>
<comment type="catalytic activity">
    <reaction evidence="10 13">
        <text>L-glutamate + acetyl-CoA = N-acetyl-L-glutamate + CoA + H(+)</text>
        <dbReference type="Rhea" id="RHEA:24292"/>
        <dbReference type="ChEBI" id="CHEBI:15378"/>
        <dbReference type="ChEBI" id="CHEBI:29985"/>
        <dbReference type="ChEBI" id="CHEBI:44337"/>
        <dbReference type="ChEBI" id="CHEBI:57287"/>
        <dbReference type="ChEBI" id="CHEBI:57288"/>
        <dbReference type="EC" id="2.3.1.1"/>
    </reaction>
</comment>
<feature type="binding site" evidence="13">
    <location>
        <position position="196"/>
    </location>
    <ligand>
        <name>substrate</name>
    </ligand>
</feature>
<feature type="site" description="Cleavage; by autolysis" evidence="13">
    <location>
        <begin position="195"/>
        <end position="196"/>
    </location>
</feature>
<feature type="site" description="Involved in the stabilization of negative charge on the oxyanion by the formation of the oxyanion hole" evidence="13">
    <location>
        <position position="122"/>
    </location>
</feature>
<dbReference type="Pfam" id="PF01960">
    <property type="entry name" value="ArgJ"/>
    <property type="match status" value="1"/>
</dbReference>
<feature type="binding site" evidence="13">
    <location>
        <position position="282"/>
    </location>
    <ligand>
        <name>substrate</name>
    </ligand>
</feature>
<sequence length="409" mass="43776">MKVKEKEEIVKVQGGTILSPKGYQAGGLHIGLRYAKKDFGVIYSEVPANCGAVYTQSHFQAPPLKVTQESIGKKGLLQAIVVNSAIANACTGEQGLKDAYQTREWMAERLQLPEEYIAVASTGVIGEWLQMDKMERGCKEVELSDSQEGAAAFQQAILTTDTIEKKACYRVKVGEETVTIGGSAKGSGMIHPNMATMLGFVTTDASISSAALQAALKTSIDGSFNQITVDGETSTNDMVVVMANGLAGNEELHEQHPDWSSFQEALTLVCEDLAKQIARDGEGATKLIEVTVKGAHTDGEANVVAKKVVGSSLVKTALFGGDPNWGRIVGAMGHSDIKIQPELCDIFIGETLVFTSGTPQAFDEALVSGYMKNEKVCISIILQEGSGEGKAWGCDLTYDYVKINASYRT</sequence>
<evidence type="ECO:0000256" key="6">
    <source>
        <dbReference type="ARBA" id="ARBA00022679"/>
    </source>
</evidence>
<dbReference type="EC" id="2.3.1.35" evidence="13"/>
<dbReference type="Gene3D" id="3.60.70.12">
    <property type="entry name" value="L-amino peptidase D-ALA esterase/amidase"/>
    <property type="match status" value="1"/>
</dbReference>
<feature type="chain" id="PRO_5023470326" description="Arginine biosynthesis bifunctional protein ArgJ beta chain" evidence="13">
    <location>
        <begin position="196"/>
        <end position="409"/>
    </location>
</feature>
<evidence type="ECO:0000256" key="7">
    <source>
        <dbReference type="ARBA" id="ARBA00022813"/>
    </source>
</evidence>
<evidence type="ECO:0000256" key="11">
    <source>
        <dbReference type="ARBA" id="ARBA00049439"/>
    </source>
</evidence>
<keyword evidence="9 13" id="KW-0012">Acyltransferase</keyword>
<comment type="subcellular location">
    <subcellularLocation>
        <location evidence="1 13">Cytoplasm</location>
    </subcellularLocation>
</comment>
<feature type="chain" id="PRO_5023470327" description="Arginine biosynthesis bifunctional protein ArgJ alpha chain" evidence="13">
    <location>
        <begin position="1"/>
        <end position="195"/>
    </location>
</feature>
<keyword evidence="5 13" id="KW-0028">Amino-acid biosynthesis</keyword>